<gene>
    <name evidence="7" type="ORF">RQ831_17045</name>
</gene>
<evidence type="ECO:0000256" key="5">
    <source>
        <dbReference type="SAM" id="Phobius"/>
    </source>
</evidence>
<name>A0ABU3MJD3_9PROT</name>
<evidence type="ECO:0000256" key="3">
    <source>
        <dbReference type="ARBA" id="ARBA00022989"/>
    </source>
</evidence>
<dbReference type="PANTHER" id="PTHR23508">
    <property type="entry name" value="CARBOXYLIC ACID TRANSPORTER PROTEIN HOMOLOG"/>
    <property type="match status" value="1"/>
</dbReference>
<dbReference type="Proteomes" id="UP001258945">
    <property type="component" value="Unassembled WGS sequence"/>
</dbReference>
<feature type="domain" description="Major facilitator superfamily (MFS) profile" evidence="6">
    <location>
        <begin position="23"/>
        <end position="410"/>
    </location>
</feature>
<protein>
    <submittedName>
        <fullName evidence="7">MFS transporter</fullName>
    </submittedName>
</protein>
<dbReference type="InterPro" id="IPR020846">
    <property type="entry name" value="MFS_dom"/>
</dbReference>
<feature type="transmembrane region" description="Helical" evidence="5">
    <location>
        <begin position="113"/>
        <end position="135"/>
    </location>
</feature>
<comment type="subcellular location">
    <subcellularLocation>
        <location evidence="1">Membrane</location>
        <topology evidence="1">Multi-pass membrane protein</topology>
    </subcellularLocation>
</comment>
<feature type="transmembrane region" description="Helical" evidence="5">
    <location>
        <begin position="323"/>
        <end position="341"/>
    </location>
</feature>
<evidence type="ECO:0000256" key="4">
    <source>
        <dbReference type="ARBA" id="ARBA00023136"/>
    </source>
</evidence>
<proteinExistence type="predicted"/>
<dbReference type="InterPro" id="IPR011701">
    <property type="entry name" value="MFS"/>
</dbReference>
<keyword evidence="2 5" id="KW-0812">Transmembrane</keyword>
<dbReference type="EMBL" id="JAVVDO010000035">
    <property type="protein sequence ID" value="MDT8332765.1"/>
    <property type="molecule type" value="Genomic_DNA"/>
</dbReference>
<dbReference type="PANTHER" id="PTHR23508:SF10">
    <property type="entry name" value="CARBOXYLIC ACID TRANSPORTER PROTEIN HOMOLOG"/>
    <property type="match status" value="1"/>
</dbReference>
<evidence type="ECO:0000259" key="6">
    <source>
        <dbReference type="PROSITE" id="PS50850"/>
    </source>
</evidence>
<feature type="transmembrane region" description="Helical" evidence="5">
    <location>
        <begin position="179"/>
        <end position="198"/>
    </location>
</feature>
<dbReference type="PROSITE" id="PS50850">
    <property type="entry name" value="MFS"/>
    <property type="match status" value="1"/>
</dbReference>
<keyword evidence="8" id="KW-1185">Reference proteome</keyword>
<feature type="transmembrane region" description="Helical" evidence="5">
    <location>
        <begin position="57"/>
        <end position="77"/>
    </location>
</feature>
<keyword evidence="4 5" id="KW-0472">Membrane</keyword>
<feature type="transmembrane region" description="Helical" evidence="5">
    <location>
        <begin position="347"/>
        <end position="370"/>
    </location>
</feature>
<evidence type="ECO:0000256" key="1">
    <source>
        <dbReference type="ARBA" id="ARBA00004141"/>
    </source>
</evidence>
<sequence>MDVVARAPIALMPETMTRFQIGIVALCVAIAGLDGFDVLVAAFTASAIAKEWALNPATLGVLFGAGLAGMGFGALLIAPLGDRLGRRPTVLLCLGILLAGMLASAFARDIGELALLRFLTGLGIGGVLANINVVVAEYASERRRGLCVALMSVGYPIGATLGGMAAVYLIQIWGWRSVYAFGGLVALILIPLTMRLLPESLSFLRARRPADALERVNRILARLGCAPMATLPALPLSSEQSMSRDVLAIFRSPMRAGTIVSSFLYFSVMATCYFLLSWTPKLLTDLGLSVSGGISGSLLMNVGGTAGCILYGFYAERFGVRRLAVCFMVGLSVMTLVFGVLPADAMLLLVAALALGFFLHTSITVLYVVVPTVFPPTLRTTGTGFSWTCSGLMERCWISWRPSSRTGPGL</sequence>
<feature type="transmembrane region" description="Helical" evidence="5">
    <location>
        <begin position="147"/>
        <end position="173"/>
    </location>
</feature>
<feature type="transmembrane region" description="Helical" evidence="5">
    <location>
        <begin position="256"/>
        <end position="276"/>
    </location>
</feature>
<dbReference type="RefSeq" id="WP_083671265.1">
    <property type="nucleotide sequence ID" value="NZ_CP015584.1"/>
</dbReference>
<dbReference type="InterPro" id="IPR036259">
    <property type="entry name" value="MFS_trans_sf"/>
</dbReference>
<evidence type="ECO:0000256" key="2">
    <source>
        <dbReference type="ARBA" id="ARBA00022692"/>
    </source>
</evidence>
<dbReference type="Pfam" id="PF07690">
    <property type="entry name" value="MFS_1"/>
    <property type="match status" value="1"/>
</dbReference>
<evidence type="ECO:0000313" key="8">
    <source>
        <dbReference type="Proteomes" id="UP001258945"/>
    </source>
</evidence>
<feature type="transmembrane region" description="Helical" evidence="5">
    <location>
        <begin position="21"/>
        <end position="45"/>
    </location>
</feature>
<feature type="transmembrane region" description="Helical" evidence="5">
    <location>
        <begin position="89"/>
        <end position="107"/>
    </location>
</feature>
<dbReference type="Gene3D" id="1.20.1250.20">
    <property type="entry name" value="MFS general substrate transporter like domains"/>
    <property type="match status" value="1"/>
</dbReference>
<keyword evidence="3 5" id="KW-1133">Transmembrane helix</keyword>
<feature type="transmembrane region" description="Helical" evidence="5">
    <location>
        <begin position="288"/>
        <end position="311"/>
    </location>
</feature>
<organism evidence="7 8">
    <name type="scientific">Roseomonas gilardii</name>
    <dbReference type="NCBI Taxonomy" id="257708"/>
    <lineage>
        <taxon>Bacteria</taxon>
        <taxon>Pseudomonadati</taxon>
        <taxon>Pseudomonadota</taxon>
        <taxon>Alphaproteobacteria</taxon>
        <taxon>Acetobacterales</taxon>
        <taxon>Roseomonadaceae</taxon>
        <taxon>Roseomonas</taxon>
    </lineage>
</organism>
<comment type="caution">
    <text evidence="7">The sequence shown here is derived from an EMBL/GenBank/DDBJ whole genome shotgun (WGS) entry which is preliminary data.</text>
</comment>
<reference evidence="7 8" key="1">
    <citation type="journal article" date="2019" name="Microb. Pathog.">
        <title>Comparison of VITEK 2, MALDI-TOF MS, 16S rRNA gene sequencing, and whole-genome sequencing for identification of Roseomonas mucosa.</title>
        <authorList>
            <person name="Rudolph W.W."/>
            <person name="Gunzer F."/>
            <person name="Trauth M."/>
            <person name="Bunk B."/>
            <person name="Bigge R."/>
            <person name="Schrottner P."/>
        </authorList>
    </citation>
    <scope>NUCLEOTIDE SEQUENCE [LARGE SCALE GENOMIC DNA]</scope>
    <source>
        <strain evidence="7 8">DSM 103800</strain>
    </source>
</reference>
<accession>A0ABU3MJD3</accession>
<dbReference type="SUPFAM" id="SSF103473">
    <property type="entry name" value="MFS general substrate transporter"/>
    <property type="match status" value="1"/>
</dbReference>
<evidence type="ECO:0000313" key="7">
    <source>
        <dbReference type="EMBL" id="MDT8332765.1"/>
    </source>
</evidence>